<dbReference type="AlphaFoldDB" id="A0A3B1BYP8"/>
<dbReference type="Pfam" id="PF13432">
    <property type="entry name" value="TPR_16"/>
    <property type="match status" value="1"/>
</dbReference>
<sequence>MSKIEETLKNAKTFLEAGKGEAARILLLELLKDDADNTTALLMLGGAYFYEKKYSEAEMVYQRLVLAEPGSGMLSIALFNCLWSQGRHEEATEEIRRFIIVADKVQEREILEQYVEISNSIAEQLEDKPK</sequence>
<name>A0A3B1BYP8_9ZZZZ</name>
<gene>
    <name evidence="1" type="ORF">MNBD_GAMMA25-1246</name>
</gene>
<dbReference type="SUPFAM" id="SSF48452">
    <property type="entry name" value="TPR-like"/>
    <property type="match status" value="1"/>
</dbReference>
<dbReference type="EMBL" id="UOFY01000042">
    <property type="protein sequence ID" value="VAX09737.1"/>
    <property type="molecule type" value="Genomic_DNA"/>
</dbReference>
<dbReference type="InterPro" id="IPR019734">
    <property type="entry name" value="TPR_rpt"/>
</dbReference>
<dbReference type="PROSITE" id="PS50005">
    <property type="entry name" value="TPR"/>
    <property type="match status" value="1"/>
</dbReference>
<proteinExistence type="predicted"/>
<reference evidence="1" key="1">
    <citation type="submission" date="2018-06" db="EMBL/GenBank/DDBJ databases">
        <authorList>
            <person name="Zhirakovskaya E."/>
        </authorList>
    </citation>
    <scope>NUCLEOTIDE SEQUENCE</scope>
</reference>
<dbReference type="InterPro" id="IPR011990">
    <property type="entry name" value="TPR-like_helical_dom_sf"/>
</dbReference>
<protein>
    <submittedName>
        <fullName evidence="1">Uncharacterized protein</fullName>
    </submittedName>
</protein>
<evidence type="ECO:0000313" key="1">
    <source>
        <dbReference type="EMBL" id="VAX09737.1"/>
    </source>
</evidence>
<organism evidence="1">
    <name type="scientific">hydrothermal vent metagenome</name>
    <dbReference type="NCBI Taxonomy" id="652676"/>
    <lineage>
        <taxon>unclassified sequences</taxon>
        <taxon>metagenomes</taxon>
        <taxon>ecological metagenomes</taxon>
    </lineage>
</organism>
<accession>A0A3B1BYP8</accession>
<dbReference type="Gene3D" id="1.25.40.10">
    <property type="entry name" value="Tetratricopeptide repeat domain"/>
    <property type="match status" value="1"/>
</dbReference>